<dbReference type="EMBL" id="VCIW01000001">
    <property type="protein sequence ID" value="TLS53935.1"/>
    <property type="molecule type" value="Genomic_DNA"/>
</dbReference>
<evidence type="ECO:0000313" key="3">
    <source>
        <dbReference type="Proteomes" id="UP000309676"/>
    </source>
</evidence>
<feature type="domain" description="DUF4062" evidence="1">
    <location>
        <begin position="5"/>
        <end position="89"/>
    </location>
</feature>
<reference evidence="2 3" key="1">
    <citation type="submission" date="2019-05" db="EMBL/GenBank/DDBJ databases">
        <authorList>
            <person name="Narsing Rao M.P."/>
            <person name="Li W.J."/>
        </authorList>
    </citation>
    <scope>NUCLEOTIDE SEQUENCE [LARGE SCALE GENOMIC DNA]</scope>
    <source>
        <strain evidence="2 3">SYSU_K30003</strain>
    </source>
</reference>
<keyword evidence="3" id="KW-1185">Reference proteome</keyword>
<dbReference type="AlphaFoldDB" id="A0A5R9GP17"/>
<dbReference type="InterPro" id="IPR025139">
    <property type="entry name" value="DUF4062"/>
</dbReference>
<evidence type="ECO:0000313" key="2">
    <source>
        <dbReference type="EMBL" id="TLS53935.1"/>
    </source>
</evidence>
<evidence type="ECO:0000259" key="1">
    <source>
        <dbReference type="Pfam" id="PF13271"/>
    </source>
</evidence>
<dbReference type="Proteomes" id="UP000309676">
    <property type="component" value="Unassembled WGS sequence"/>
</dbReference>
<accession>A0A5R9GP17</accession>
<comment type="caution">
    <text evidence="2">The sequence shown here is derived from an EMBL/GenBank/DDBJ whole genome shotgun (WGS) entry which is preliminary data.</text>
</comment>
<sequence length="229" mass="26340">MESIKIMISSTVDDLKAERETAELAFTSNAFVELIGADRFNTASVAGNSRLETTRMARECDLYILILGSRYGHELSNGKSATEIEFDAAIKADPTKVLIFKKETTDPAELKQQDFINRVSNYTSGYWRTSFSHTAQLMALIQNSFQQWLKNRANLGTSADFVDHFIRLAKQRIPEPSAQMYYKTEKDNVDLSFEMFSHTYYINFSKKQIYDDFWGCLNHLEDQFGLWLS</sequence>
<organism evidence="2 3">
    <name type="scientific">Paenibacillus antri</name>
    <dbReference type="NCBI Taxonomy" id="2582848"/>
    <lineage>
        <taxon>Bacteria</taxon>
        <taxon>Bacillati</taxon>
        <taxon>Bacillota</taxon>
        <taxon>Bacilli</taxon>
        <taxon>Bacillales</taxon>
        <taxon>Paenibacillaceae</taxon>
        <taxon>Paenibacillus</taxon>
    </lineage>
</organism>
<dbReference type="OrthoDB" id="72299at2"/>
<protein>
    <submittedName>
        <fullName evidence="2">DUF4062 domain-containing protein</fullName>
    </submittedName>
</protein>
<dbReference type="RefSeq" id="WP_138191548.1">
    <property type="nucleotide sequence ID" value="NZ_VCIW01000001.1"/>
</dbReference>
<name>A0A5R9GP17_9BACL</name>
<dbReference type="Pfam" id="PF13271">
    <property type="entry name" value="DUF4062"/>
    <property type="match status" value="1"/>
</dbReference>
<gene>
    <name evidence="2" type="ORF">FE782_00860</name>
</gene>
<proteinExistence type="predicted"/>